<dbReference type="AlphaFoldDB" id="A0A0V8IMF0"/>
<keyword evidence="4" id="KW-1185">Reference proteome</keyword>
<dbReference type="STRING" id="993070.AS031_11205"/>
<sequence length="164" mass="18248">MPVLSAGLLLYRVGGDSVGTPADRQLQVWIAHMGGPFWARKDAHAWSIPKGEYTDQEDPLAAALREFGEEMGSPAPAAEYVLLGEFRQPSGKRITVYTAEQDFRPGHITSNTFPMEWPRGSGRIQHYPEIDDARWFPLTEAREKLVKGQLPVLDALLDLVSTDT</sequence>
<dbReference type="InterPro" id="IPR015797">
    <property type="entry name" value="NUDIX_hydrolase-like_dom_sf"/>
</dbReference>
<evidence type="ECO:0000256" key="1">
    <source>
        <dbReference type="ARBA" id="ARBA00022801"/>
    </source>
</evidence>
<protein>
    <submittedName>
        <fullName evidence="3">DNA mismatch repair protein MutT</fullName>
    </submittedName>
</protein>
<dbReference type="RefSeq" id="WP_058268234.1">
    <property type="nucleotide sequence ID" value="NZ_FMAZ01000004.1"/>
</dbReference>
<dbReference type="InterPro" id="IPR051325">
    <property type="entry name" value="Nudix_hydrolase_domain"/>
</dbReference>
<dbReference type="Gene3D" id="3.90.79.10">
    <property type="entry name" value="Nucleoside Triphosphate Pyrophosphohydrolase"/>
    <property type="match status" value="1"/>
</dbReference>
<dbReference type="PROSITE" id="PS00893">
    <property type="entry name" value="NUDIX_BOX"/>
    <property type="match status" value="1"/>
</dbReference>
<dbReference type="GO" id="GO:0006754">
    <property type="term" value="P:ATP biosynthetic process"/>
    <property type="evidence" value="ECO:0007669"/>
    <property type="project" value="TreeGrafter"/>
</dbReference>
<evidence type="ECO:0000313" key="4">
    <source>
        <dbReference type="Proteomes" id="UP000053199"/>
    </source>
</evidence>
<accession>A0A0V8IMF0</accession>
<dbReference type="GO" id="GO:0004081">
    <property type="term" value="F:bis(5'-nucleosyl)-tetraphosphatase (asymmetrical) activity"/>
    <property type="evidence" value="ECO:0007669"/>
    <property type="project" value="TreeGrafter"/>
</dbReference>
<reference evidence="3 4" key="1">
    <citation type="journal article" date="2014" name="Arch. Microbiol.">
        <title>Arthrobacter enclensis sp. nov., isolated from sediment sample.</title>
        <authorList>
            <person name="Dastager S.G."/>
            <person name="Liu Q."/>
            <person name="Tang S.K."/>
            <person name="Krishnamurthi S."/>
            <person name="Lee J.C."/>
            <person name="Li W.J."/>
        </authorList>
    </citation>
    <scope>NUCLEOTIDE SEQUENCE [LARGE SCALE GENOMIC DNA]</scope>
    <source>
        <strain evidence="3 4">NIO-1008</strain>
    </source>
</reference>
<gene>
    <name evidence="3" type="ORF">AS031_11205</name>
</gene>
<dbReference type="GO" id="GO:0006167">
    <property type="term" value="P:AMP biosynthetic process"/>
    <property type="evidence" value="ECO:0007669"/>
    <property type="project" value="TreeGrafter"/>
</dbReference>
<dbReference type="InterPro" id="IPR020084">
    <property type="entry name" value="NUDIX_hydrolase_CS"/>
</dbReference>
<dbReference type="PROSITE" id="PS51462">
    <property type="entry name" value="NUDIX"/>
    <property type="match status" value="1"/>
</dbReference>
<dbReference type="OrthoDB" id="954553at2"/>
<dbReference type="PANTHER" id="PTHR21340:SF7">
    <property type="entry name" value="NUDIX HYDROLASE DOMAIN-CONTAINING PROTEIN"/>
    <property type="match status" value="1"/>
</dbReference>
<evidence type="ECO:0000313" key="3">
    <source>
        <dbReference type="EMBL" id="KSU75940.1"/>
    </source>
</evidence>
<dbReference type="Pfam" id="PF00293">
    <property type="entry name" value="NUDIX"/>
    <property type="match status" value="1"/>
</dbReference>
<keyword evidence="1" id="KW-0378">Hydrolase</keyword>
<dbReference type="SUPFAM" id="SSF55811">
    <property type="entry name" value="Nudix"/>
    <property type="match status" value="1"/>
</dbReference>
<dbReference type="Proteomes" id="UP000053199">
    <property type="component" value="Unassembled WGS sequence"/>
</dbReference>
<name>A0A0V8IMF0_9MICC</name>
<dbReference type="PANTHER" id="PTHR21340">
    <property type="entry name" value="DIADENOSINE 5,5-P1,P4-TETRAPHOSPHATE PYROPHOSPHOHYDROLASE MUTT"/>
    <property type="match status" value="1"/>
</dbReference>
<dbReference type="EMBL" id="LNQM01000004">
    <property type="protein sequence ID" value="KSU75940.1"/>
    <property type="molecule type" value="Genomic_DNA"/>
</dbReference>
<dbReference type="CDD" id="cd04662">
    <property type="entry name" value="NUDIX_Hydrolase"/>
    <property type="match status" value="1"/>
</dbReference>
<proteinExistence type="predicted"/>
<feature type="domain" description="Nudix hydrolase" evidence="2">
    <location>
        <begin position="1"/>
        <end position="158"/>
    </location>
</feature>
<comment type="caution">
    <text evidence="3">The sequence shown here is derived from an EMBL/GenBank/DDBJ whole genome shotgun (WGS) entry which is preliminary data.</text>
</comment>
<dbReference type="InterPro" id="IPR000086">
    <property type="entry name" value="NUDIX_hydrolase_dom"/>
</dbReference>
<evidence type="ECO:0000259" key="2">
    <source>
        <dbReference type="PROSITE" id="PS51462"/>
    </source>
</evidence>
<organism evidence="3 4">
    <name type="scientific">Pseudarthrobacter enclensis</name>
    <dbReference type="NCBI Taxonomy" id="993070"/>
    <lineage>
        <taxon>Bacteria</taxon>
        <taxon>Bacillati</taxon>
        <taxon>Actinomycetota</taxon>
        <taxon>Actinomycetes</taxon>
        <taxon>Micrococcales</taxon>
        <taxon>Micrococcaceae</taxon>
        <taxon>Pseudarthrobacter</taxon>
    </lineage>
</organism>